<keyword evidence="5 7" id="KW-0472">Membrane</keyword>
<dbReference type="PANTHER" id="PTHR30213:SF0">
    <property type="entry name" value="UPF0761 MEMBRANE PROTEIN YIHY"/>
    <property type="match status" value="1"/>
</dbReference>
<evidence type="ECO:0000256" key="7">
    <source>
        <dbReference type="SAM" id="Phobius"/>
    </source>
</evidence>
<evidence type="ECO:0000256" key="4">
    <source>
        <dbReference type="ARBA" id="ARBA00022989"/>
    </source>
</evidence>
<dbReference type="PANTHER" id="PTHR30213">
    <property type="entry name" value="INNER MEMBRANE PROTEIN YHJD"/>
    <property type="match status" value="1"/>
</dbReference>
<name>A0A1M5V9Z4_9BACT</name>
<protein>
    <submittedName>
        <fullName evidence="8">Membrane protein</fullName>
    </submittedName>
</protein>
<comment type="subcellular location">
    <subcellularLocation>
        <location evidence="1">Cell membrane</location>
        <topology evidence="1">Multi-pass membrane protein</topology>
    </subcellularLocation>
</comment>
<evidence type="ECO:0000313" key="8">
    <source>
        <dbReference type="EMBL" id="SHH71733.1"/>
    </source>
</evidence>
<reference evidence="8 9" key="1">
    <citation type="submission" date="2016-11" db="EMBL/GenBank/DDBJ databases">
        <authorList>
            <person name="Jaros S."/>
            <person name="Januszkiewicz K."/>
            <person name="Wedrychowicz H."/>
        </authorList>
    </citation>
    <scope>NUCLEOTIDE SEQUENCE [LARGE SCALE GENOMIC DNA]</scope>
    <source>
        <strain evidence="8 9">DSM 9705</strain>
    </source>
</reference>
<dbReference type="EMBL" id="FQXS01000007">
    <property type="protein sequence ID" value="SHH71733.1"/>
    <property type="molecule type" value="Genomic_DNA"/>
</dbReference>
<evidence type="ECO:0000313" key="9">
    <source>
        <dbReference type="Proteomes" id="UP000184139"/>
    </source>
</evidence>
<dbReference type="RefSeq" id="WP_084540536.1">
    <property type="nucleotide sequence ID" value="NZ_FQXS01000007.1"/>
</dbReference>
<sequence length="493" mass="52768">MNNNSTQSLLRKRSSRFPHRLLRWADGPPPTIPPLRWLHSLTRIALIVLREMELNYLNLRTGALTYALLLSMVPLLAMSTAVVKGLGGGDQLRDIVFSYIDTLEQTAPTVIAGPDQQATTQLSPPASTSANPPSATEPAADLTGHLRAAAARLFDYVDRTSFATLGTFGILGVFLSVILVLSQIEAAMNTIWHVENSRSLLRKIADYLTLMVLLPIAINVALAAGTVLTSKSLSGHLDRIIPAAWMQSVLLGGIPILFLTAALYVAYIFFPNTKVKTIPTLIGALLAGTLWFATQNLFIGLQVGVANYNAIYGSFATIPLFLVWIYFGWLFVLLGAEVAYAIQHHSSYALQERASDGVQQLSAAFDICATVAGRFEDGRGTTIDDLAAASPCYRRGLLTATVDKLAAAGLLHHSGETGALMPSAPPGSIDHRRLISVIFGSSPPDTTGGKRTAELIAAAQAGLQHRDPAESGDAPTDDHRTDQSSAPRPVSSP</sequence>
<feature type="region of interest" description="Disordered" evidence="6">
    <location>
        <begin position="116"/>
        <end position="138"/>
    </location>
</feature>
<feature type="transmembrane region" description="Helical" evidence="7">
    <location>
        <begin position="63"/>
        <end position="83"/>
    </location>
</feature>
<dbReference type="NCBIfam" id="TIGR00765">
    <property type="entry name" value="yihY_not_rbn"/>
    <property type="match status" value="1"/>
</dbReference>
<evidence type="ECO:0000256" key="3">
    <source>
        <dbReference type="ARBA" id="ARBA00022692"/>
    </source>
</evidence>
<evidence type="ECO:0000256" key="5">
    <source>
        <dbReference type="ARBA" id="ARBA00023136"/>
    </source>
</evidence>
<dbReference type="OrthoDB" id="9808671at2"/>
<keyword evidence="2" id="KW-1003">Cell membrane</keyword>
<feature type="transmembrane region" description="Helical" evidence="7">
    <location>
        <begin position="320"/>
        <end position="342"/>
    </location>
</feature>
<keyword evidence="4 7" id="KW-1133">Transmembrane helix</keyword>
<accession>A0A1M5V9Z4</accession>
<dbReference type="GO" id="GO:0005886">
    <property type="term" value="C:plasma membrane"/>
    <property type="evidence" value="ECO:0007669"/>
    <property type="project" value="UniProtKB-SubCell"/>
</dbReference>
<gene>
    <name evidence="8" type="ORF">SAMN02745124_01588</name>
</gene>
<dbReference type="AlphaFoldDB" id="A0A1M5V9Z4"/>
<dbReference type="Proteomes" id="UP000184139">
    <property type="component" value="Unassembled WGS sequence"/>
</dbReference>
<feature type="region of interest" description="Disordered" evidence="6">
    <location>
        <begin position="442"/>
        <end position="493"/>
    </location>
</feature>
<feature type="compositionally biased region" description="Polar residues" evidence="6">
    <location>
        <begin position="483"/>
        <end position="493"/>
    </location>
</feature>
<feature type="transmembrane region" description="Helical" evidence="7">
    <location>
        <begin position="204"/>
        <end position="228"/>
    </location>
</feature>
<dbReference type="InterPro" id="IPR017039">
    <property type="entry name" value="Virul_fac_BrkB"/>
</dbReference>
<feature type="compositionally biased region" description="Low complexity" evidence="6">
    <location>
        <begin position="123"/>
        <end position="138"/>
    </location>
</feature>
<evidence type="ECO:0000256" key="2">
    <source>
        <dbReference type="ARBA" id="ARBA00022475"/>
    </source>
</evidence>
<evidence type="ECO:0000256" key="6">
    <source>
        <dbReference type="SAM" id="MobiDB-lite"/>
    </source>
</evidence>
<organism evidence="8 9">
    <name type="scientific">Desulfofustis glycolicus DSM 9705</name>
    <dbReference type="NCBI Taxonomy" id="1121409"/>
    <lineage>
        <taxon>Bacteria</taxon>
        <taxon>Pseudomonadati</taxon>
        <taxon>Thermodesulfobacteriota</taxon>
        <taxon>Desulfobulbia</taxon>
        <taxon>Desulfobulbales</taxon>
        <taxon>Desulfocapsaceae</taxon>
        <taxon>Desulfofustis</taxon>
    </lineage>
</organism>
<keyword evidence="3 7" id="KW-0812">Transmembrane</keyword>
<dbReference type="STRING" id="1121409.SAMN02745124_01588"/>
<keyword evidence="9" id="KW-1185">Reference proteome</keyword>
<dbReference type="Pfam" id="PF03631">
    <property type="entry name" value="Virul_fac_BrkB"/>
    <property type="match status" value="1"/>
</dbReference>
<evidence type="ECO:0000256" key="1">
    <source>
        <dbReference type="ARBA" id="ARBA00004651"/>
    </source>
</evidence>
<feature type="transmembrane region" description="Helical" evidence="7">
    <location>
        <begin position="282"/>
        <end position="308"/>
    </location>
</feature>
<proteinExistence type="predicted"/>
<feature type="transmembrane region" description="Helical" evidence="7">
    <location>
        <begin position="249"/>
        <end position="270"/>
    </location>
</feature>
<feature type="transmembrane region" description="Helical" evidence="7">
    <location>
        <begin position="162"/>
        <end position="184"/>
    </location>
</feature>